<gene>
    <name evidence="2" type="ORF">GCM10010191_65800</name>
</gene>
<evidence type="ECO:0000256" key="1">
    <source>
        <dbReference type="SAM" id="MobiDB-lite"/>
    </source>
</evidence>
<accession>A0ABN3JVL5</accession>
<comment type="caution">
    <text evidence="2">The sequence shown here is derived from an EMBL/GenBank/DDBJ whole genome shotgun (WGS) entry which is preliminary data.</text>
</comment>
<organism evidence="2 3">
    <name type="scientific">Actinomadura vinacea</name>
    <dbReference type="NCBI Taxonomy" id="115336"/>
    <lineage>
        <taxon>Bacteria</taxon>
        <taxon>Bacillati</taxon>
        <taxon>Actinomycetota</taxon>
        <taxon>Actinomycetes</taxon>
        <taxon>Streptosporangiales</taxon>
        <taxon>Thermomonosporaceae</taxon>
        <taxon>Actinomadura</taxon>
    </lineage>
</organism>
<sequence>MIAQAVAAEPESRTQIPRAERDRLVERSSRGTGHGWTRLIGLPGYGVTISKEPERRLAVVRAVCTREEIEEKNKECVGRPPPVLGKAGITWEAPLYPLDLDERTEIAGGVWTPQGKGPTCWQTRCRDHAHRALCPTALGLQRSSPPSTSAGRQKHRKKN</sequence>
<name>A0ABN3JVL5_9ACTN</name>
<feature type="compositionally biased region" description="Basic and acidic residues" evidence="1">
    <location>
        <begin position="18"/>
        <end position="29"/>
    </location>
</feature>
<evidence type="ECO:0000313" key="2">
    <source>
        <dbReference type="EMBL" id="GAA2440680.1"/>
    </source>
</evidence>
<dbReference type="EMBL" id="BAAARW010000024">
    <property type="protein sequence ID" value="GAA2440680.1"/>
    <property type="molecule type" value="Genomic_DNA"/>
</dbReference>
<feature type="region of interest" description="Disordered" evidence="1">
    <location>
        <begin position="1"/>
        <end position="31"/>
    </location>
</feature>
<keyword evidence="3" id="KW-1185">Reference proteome</keyword>
<dbReference type="Proteomes" id="UP001501231">
    <property type="component" value="Unassembled WGS sequence"/>
</dbReference>
<evidence type="ECO:0000313" key="3">
    <source>
        <dbReference type="Proteomes" id="UP001501231"/>
    </source>
</evidence>
<protein>
    <submittedName>
        <fullName evidence="2">Uncharacterized protein</fullName>
    </submittedName>
</protein>
<proteinExistence type="predicted"/>
<reference evidence="2 3" key="1">
    <citation type="journal article" date="2019" name="Int. J. Syst. Evol. Microbiol.">
        <title>The Global Catalogue of Microorganisms (GCM) 10K type strain sequencing project: providing services to taxonomists for standard genome sequencing and annotation.</title>
        <authorList>
            <consortium name="The Broad Institute Genomics Platform"/>
            <consortium name="The Broad Institute Genome Sequencing Center for Infectious Disease"/>
            <person name="Wu L."/>
            <person name="Ma J."/>
        </authorList>
    </citation>
    <scope>NUCLEOTIDE SEQUENCE [LARGE SCALE GENOMIC DNA]</scope>
    <source>
        <strain evidence="2 3">JCM 3325</strain>
    </source>
</reference>
<feature type="region of interest" description="Disordered" evidence="1">
    <location>
        <begin position="136"/>
        <end position="159"/>
    </location>
</feature>
<feature type="compositionally biased region" description="Polar residues" evidence="1">
    <location>
        <begin position="141"/>
        <end position="151"/>
    </location>
</feature>